<gene>
    <name evidence="2" type="ordered locus">SGRA_0417</name>
</gene>
<organism evidence="2 3">
    <name type="scientific">Saprospira grandis (strain Lewin)</name>
    <dbReference type="NCBI Taxonomy" id="984262"/>
    <lineage>
        <taxon>Bacteria</taxon>
        <taxon>Pseudomonadati</taxon>
        <taxon>Bacteroidota</taxon>
        <taxon>Saprospiria</taxon>
        <taxon>Saprospirales</taxon>
        <taxon>Saprospiraceae</taxon>
        <taxon>Saprospira</taxon>
    </lineage>
</organism>
<reference evidence="2 3" key="1">
    <citation type="journal article" date="2012" name="Stand. Genomic Sci.">
        <title>Complete genome sequencing and analysis of Saprospira grandis str. Lewin, a predatory marine bacterium.</title>
        <authorList>
            <person name="Saw J.H."/>
            <person name="Yuryev A."/>
            <person name="Kanbe M."/>
            <person name="Hou S."/>
            <person name="Young A.G."/>
            <person name="Aizawa S."/>
            <person name="Alam M."/>
        </authorList>
    </citation>
    <scope>NUCLEOTIDE SEQUENCE [LARGE SCALE GENOMIC DNA]</scope>
    <source>
        <strain evidence="2 3">Lewin</strain>
    </source>
</reference>
<dbReference type="STRING" id="984262.SGRA_0417"/>
<evidence type="ECO:0000313" key="3">
    <source>
        <dbReference type="Proteomes" id="UP000007519"/>
    </source>
</evidence>
<feature type="region of interest" description="Disordered" evidence="1">
    <location>
        <begin position="1"/>
        <end position="44"/>
    </location>
</feature>
<dbReference type="AlphaFoldDB" id="H6L920"/>
<dbReference type="EMBL" id="CP002831">
    <property type="protein sequence ID" value="AFC23156.1"/>
    <property type="molecule type" value="Genomic_DNA"/>
</dbReference>
<name>H6L920_SAPGL</name>
<evidence type="ECO:0000256" key="1">
    <source>
        <dbReference type="SAM" id="MobiDB-lite"/>
    </source>
</evidence>
<keyword evidence="3" id="KW-1185">Reference proteome</keyword>
<dbReference type="HOGENOM" id="CLU_3221866_0_0_10"/>
<feature type="compositionally biased region" description="Basic and acidic residues" evidence="1">
    <location>
        <begin position="1"/>
        <end position="20"/>
    </location>
</feature>
<protein>
    <submittedName>
        <fullName evidence="2">Uncharacterized protein</fullName>
    </submittedName>
</protein>
<accession>H6L920</accession>
<evidence type="ECO:0000313" key="2">
    <source>
        <dbReference type="EMBL" id="AFC23156.1"/>
    </source>
</evidence>
<dbReference type="KEGG" id="sgn:SGRA_0417"/>
<sequence>MERVAEGQTELFERSEKSDGPSRPASPAQPDPANGRGSPKKRKN</sequence>
<dbReference type="Proteomes" id="UP000007519">
    <property type="component" value="Chromosome"/>
</dbReference>
<proteinExistence type="predicted"/>